<reference evidence="2 3" key="1">
    <citation type="journal article" date="2021" name="BMC Genomics">
        <title>Datura genome reveals duplications of psychoactive alkaloid biosynthetic genes and high mutation rate following tissue culture.</title>
        <authorList>
            <person name="Rajewski A."/>
            <person name="Carter-House D."/>
            <person name="Stajich J."/>
            <person name="Litt A."/>
        </authorList>
    </citation>
    <scope>NUCLEOTIDE SEQUENCE [LARGE SCALE GENOMIC DNA]</scope>
    <source>
        <strain evidence="2">AR-01</strain>
    </source>
</reference>
<evidence type="ECO:0000313" key="3">
    <source>
        <dbReference type="Proteomes" id="UP000823775"/>
    </source>
</evidence>
<proteinExistence type="predicted"/>
<feature type="compositionally biased region" description="Acidic residues" evidence="1">
    <location>
        <begin position="148"/>
        <end position="159"/>
    </location>
</feature>
<comment type="caution">
    <text evidence="2">The sequence shown here is derived from an EMBL/GenBank/DDBJ whole genome shotgun (WGS) entry which is preliminary data.</text>
</comment>
<evidence type="ECO:0000313" key="2">
    <source>
        <dbReference type="EMBL" id="MCD9560498.1"/>
    </source>
</evidence>
<gene>
    <name evidence="2" type="ORF">HAX54_019185</name>
</gene>
<protein>
    <submittedName>
        <fullName evidence="2">Uncharacterized protein</fullName>
    </submittedName>
</protein>
<dbReference type="EMBL" id="JACEIK010002329">
    <property type="protein sequence ID" value="MCD9560498.1"/>
    <property type="molecule type" value="Genomic_DNA"/>
</dbReference>
<accession>A0ABS8UQ92</accession>
<keyword evidence="3" id="KW-1185">Reference proteome</keyword>
<name>A0ABS8UQ92_DATST</name>
<feature type="region of interest" description="Disordered" evidence="1">
    <location>
        <begin position="1"/>
        <end position="34"/>
    </location>
</feature>
<evidence type="ECO:0000256" key="1">
    <source>
        <dbReference type="SAM" id="MobiDB-lite"/>
    </source>
</evidence>
<dbReference type="Proteomes" id="UP000823775">
    <property type="component" value="Unassembled WGS sequence"/>
</dbReference>
<organism evidence="2 3">
    <name type="scientific">Datura stramonium</name>
    <name type="common">Jimsonweed</name>
    <name type="synonym">Common thornapple</name>
    <dbReference type="NCBI Taxonomy" id="4076"/>
    <lineage>
        <taxon>Eukaryota</taxon>
        <taxon>Viridiplantae</taxon>
        <taxon>Streptophyta</taxon>
        <taxon>Embryophyta</taxon>
        <taxon>Tracheophyta</taxon>
        <taxon>Spermatophyta</taxon>
        <taxon>Magnoliopsida</taxon>
        <taxon>eudicotyledons</taxon>
        <taxon>Gunneridae</taxon>
        <taxon>Pentapetalae</taxon>
        <taxon>asterids</taxon>
        <taxon>lamiids</taxon>
        <taxon>Solanales</taxon>
        <taxon>Solanaceae</taxon>
        <taxon>Solanoideae</taxon>
        <taxon>Datureae</taxon>
        <taxon>Datura</taxon>
    </lineage>
</organism>
<feature type="region of interest" description="Disordered" evidence="1">
    <location>
        <begin position="145"/>
        <end position="171"/>
    </location>
</feature>
<sequence length="171" mass="19523">MAPKVRKGKGVASSSHGSKRARRPSEEEHEDVSIAPPPLRRYGLRWVMEKEEYSPLGLVYFNAWGDCKLNMVRELLANWMSKERSNQVKIRDQIIEFAPKALNRLLGTPNVDPQPFVDLVKKPPYRNITVDKPLTIWDEMARVNSDIESSDDDEEDFEMGEAALAPIDDEV</sequence>